<dbReference type="EMBL" id="QGKY02001925">
    <property type="protein sequence ID" value="KAF2545548.1"/>
    <property type="molecule type" value="Genomic_DNA"/>
</dbReference>
<dbReference type="PANTHER" id="PTHR21004">
    <property type="entry name" value="SERINE PROTEASE-RELATED"/>
    <property type="match status" value="1"/>
</dbReference>
<accession>A0A8S9GMQ2</accession>
<dbReference type="GO" id="GO:0016485">
    <property type="term" value="P:protein processing"/>
    <property type="evidence" value="ECO:0007669"/>
    <property type="project" value="InterPro"/>
</dbReference>
<dbReference type="PANTHER" id="PTHR21004:SF0">
    <property type="entry name" value="PEROXISOMAL LEADER PEPTIDE-PROCESSING PROTEASE"/>
    <property type="match status" value="1"/>
</dbReference>
<name>A0A8S9GMQ2_BRACR</name>
<reference evidence="1" key="1">
    <citation type="submission" date="2019-12" db="EMBL/GenBank/DDBJ databases">
        <title>Genome sequencing and annotation of Brassica cretica.</title>
        <authorList>
            <person name="Studholme D.J."/>
            <person name="Sarris P.F."/>
        </authorList>
    </citation>
    <scope>NUCLEOTIDE SEQUENCE</scope>
    <source>
        <strain evidence="1">PFS-102/07</strain>
        <tissue evidence="1">Leaf</tissue>
    </source>
</reference>
<dbReference type="GO" id="GO:0005777">
    <property type="term" value="C:peroxisome"/>
    <property type="evidence" value="ECO:0007669"/>
    <property type="project" value="InterPro"/>
</dbReference>
<comment type="caution">
    <text evidence="1">The sequence shown here is derived from an EMBL/GenBank/DDBJ whole genome shotgun (WGS) entry which is preliminary data.</text>
</comment>
<dbReference type="GO" id="GO:0004252">
    <property type="term" value="F:serine-type endopeptidase activity"/>
    <property type="evidence" value="ECO:0007669"/>
    <property type="project" value="InterPro"/>
</dbReference>
<gene>
    <name evidence="1" type="ORF">F2Q70_00021145</name>
</gene>
<proteinExistence type="predicted"/>
<protein>
    <submittedName>
        <fullName evidence="1">Uncharacterized protein</fullName>
    </submittedName>
</protein>
<sequence>MDPSKVVTFSRNLAVLVKLQGPDPKGLKMRKHAFHQYHYGNTTLSASGVLFPRSILLSGDVSAELLCEDGQDMALVLTVASLVEPFLTLGHRASISQEAVKLIPGSRIEIMVEGQLNSGKEDPFWVPAQLLSLMQWLVAGYKNEQANNCFFRIDFER</sequence>
<dbReference type="InterPro" id="IPR039245">
    <property type="entry name" value="TYSND1/DEG15"/>
</dbReference>
<evidence type="ECO:0000313" key="1">
    <source>
        <dbReference type="EMBL" id="KAF2545548.1"/>
    </source>
</evidence>
<organism evidence="1">
    <name type="scientific">Brassica cretica</name>
    <name type="common">Mustard</name>
    <dbReference type="NCBI Taxonomy" id="69181"/>
    <lineage>
        <taxon>Eukaryota</taxon>
        <taxon>Viridiplantae</taxon>
        <taxon>Streptophyta</taxon>
        <taxon>Embryophyta</taxon>
        <taxon>Tracheophyta</taxon>
        <taxon>Spermatophyta</taxon>
        <taxon>Magnoliopsida</taxon>
        <taxon>eudicotyledons</taxon>
        <taxon>Gunneridae</taxon>
        <taxon>Pentapetalae</taxon>
        <taxon>rosids</taxon>
        <taxon>malvids</taxon>
        <taxon>Brassicales</taxon>
        <taxon>Brassicaceae</taxon>
        <taxon>Brassiceae</taxon>
        <taxon>Brassica</taxon>
    </lineage>
</organism>
<dbReference type="AlphaFoldDB" id="A0A8S9GMQ2"/>